<dbReference type="InterPro" id="IPR035992">
    <property type="entry name" value="Ricin_B-like_lectins"/>
</dbReference>
<dbReference type="Gene3D" id="2.80.10.50">
    <property type="match status" value="1"/>
</dbReference>
<gene>
    <name evidence="1" type="ORF">Clacol_005182</name>
</gene>
<protein>
    <recommendedName>
        <fullName evidence="3">Ricin B lectin domain-containing protein</fullName>
    </recommendedName>
</protein>
<accession>A0AAV5ABU6</accession>
<dbReference type="Proteomes" id="UP001050691">
    <property type="component" value="Unassembled WGS sequence"/>
</dbReference>
<keyword evidence="2" id="KW-1185">Reference proteome</keyword>
<name>A0AAV5ABU6_9AGAM</name>
<comment type="caution">
    <text evidence="1">The sequence shown here is derived from an EMBL/GenBank/DDBJ whole genome shotgun (WGS) entry which is preliminary data.</text>
</comment>
<dbReference type="SUPFAM" id="SSF50370">
    <property type="entry name" value="Ricin B-like lectins"/>
    <property type="match status" value="1"/>
</dbReference>
<evidence type="ECO:0000313" key="1">
    <source>
        <dbReference type="EMBL" id="GJJ10953.1"/>
    </source>
</evidence>
<evidence type="ECO:0000313" key="2">
    <source>
        <dbReference type="Proteomes" id="UP001050691"/>
    </source>
</evidence>
<sequence length="119" mass="12844">MTEEVPTGVFHITNVAYPTQYVHIRSNKDGEDLVGWPAKGGAKQVNQCWLLKPLGNAAYHLVGFVRGGRGGPAKLAYVTPDRAPGVSLEVDLLSLGRLYLLFTCTDILGGETSSKLDDE</sequence>
<dbReference type="AlphaFoldDB" id="A0AAV5ABU6"/>
<evidence type="ECO:0008006" key="3">
    <source>
        <dbReference type="Google" id="ProtNLM"/>
    </source>
</evidence>
<organism evidence="1 2">
    <name type="scientific">Clathrus columnatus</name>
    <dbReference type="NCBI Taxonomy" id="1419009"/>
    <lineage>
        <taxon>Eukaryota</taxon>
        <taxon>Fungi</taxon>
        <taxon>Dikarya</taxon>
        <taxon>Basidiomycota</taxon>
        <taxon>Agaricomycotina</taxon>
        <taxon>Agaricomycetes</taxon>
        <taxon>Phallomycetidae</taxon>
        <taxon>Phallales</taxon>
        <taxon>Clathraceae</taxon>
        <taxon>Clathrus</taxon>
    </lineage>
</organism>
<dbReference type="EMBL" id="BPWL01000006">
    <property type="protein sequence ID" value="GJJ10953.1"/>
    <property type="molecule type" value="Genomic_DNA"/>
</dbReference>
<proteinExistence type="predicted"/>
<reference evidence="1" key="1">
    <citation type="submission" date="2021-10" db="EMBL/GenBank/DDBJ databases">
        <title>De novo Genome Assembly of Clathrus columnatus (Basidiomycota, Fungi) Using Illumina and Nanopore Sequence Data.</title>
        <authorList>
            <person name="Ogiso-Tanaka E."/>
            <person name="Itagaki H."/>
            <person name="Hosoya T."/>
            <person name="Hosaka K."/>
        </authorList>
    </citation>
    <scope>NUCLEOTIDE SEQUENCE</scope>
    <source>
        <strain evidence="1">MO-923</strain>
    </source>
</reference>